<dbReference type="PANTHER" id="PTHR43479">
    <property type="entry name" value="ACREF/ENVCD OPERON REPRESSOR-RELATED"/>
    <property type="match status" value="1"/>
</dbReference>
<dbReference type="SUPFAM" id="SSF46689">
    <property type="entry name" value="Homeodomain-like"/>
    <property type="match status" value="1"/>
</dbReference>
<dbReference type="Pfam" id="PF00440">
    <property type="entry name" value="TetR_N"/>
    <property type="match status" value="1"/>
</dbReference>
<feature type="DNA-binding region" description="H-T-H motif" evidence="3">
    <location>
        <begin position="37"/>
        <end position="56"/>
    </location>
</feature>
<evidence type="ECO:0000313" key="6">
    <source>
        <dbReference type="Proteomes" id="UP000040453"/>
    </source>
</evidence>
<protein>
    <submittedName>
        <fullName evidence="5">Fatty acid metabolism regulator protein</fullName>
    </submittedName>
</protein>
<evidence type="ECO:0000259" key="4">
    <source>
        <dbReference type="PROSITE" id="PS50977"/>
    </source>
</evidence>
<dbReference type="SUPFAM" id="SSF48498">
    <property type="entry name" value="Tetracyclin repressor-like, C-terminal domain"/>
    <property type="match status" value="1"/>
</dbReference>
<proteinExistence type="predicted"/>
<dbReference type="InterPro" id="IPR050624">
    <property type="entry name" value="HTH-type_Tx_Regulator"/>
</dbReference>
<keyword evidence="2 3" id="KW-0238">DNA-binding</keyword>
<dbReference type="PANTHER" id="PTHR43479:SF11">
    <property type="entry name" value="ACREF_ENVCD OPERON REPRESSOR-RELATED"/>
    <property type="match status" value="1"/>
</dbReference>
<dbReference type="InterPro" id="IPR036271">
    <property type="entry name" value="Tet_transcr_reg_TetR-rel_C_sf"/>
</dbReference>
<evidence type="ECO:0000256" key="3">
    <source>
        <dbReference type="PROSITE-ProRule" id="PRU00335"/>
    </source>
</evidence>
<dbReference type="STRING" id="545501.BN997_01814"/>
<reference evidence="5 6" key="1">
    <citation type="submission" date="2014-11" db="EMBL/GenBank/DDBJ databases">
        <authorList>
            <person name="Urmite Genomes Urmite Genomes"/>
        </authorList>
    </citation>
    <scope>NUCLEOTIDE SEQUENCE [LARGE SCALE GENOMIC DNA]</scope>
    <source>
        <strain evidence="5 6">Oc5</strain>
    </source>
</reference>
<keyword evidence="1" id="KW-0678">Repressor</keyword>
<dbReference type="Gene3D" id="1.10.357.10">
    <property type="entry name" value="Tetracycline Repressor, domain 2"/>
    <property type="match status" value="1"/>
</dbReference>
<dbReference type="InterPro" id="IPR001647">
    <property type="entry name" value="HTH_TetR"/>
</dbReference>
<dbReference type="PROSITE" id="PS50977">
    <property type="entry name" value="HTH_TETR_2"/>
    <property type="match status" value="1"/>
</dbReference>
<evidence type="ECO:0000256" key="1">
    <source>
        <dbReference type="ARBA" id="ARBA00022491"/>
    </source>
</evidence>
<keyword evidence="6" id="KW-1185">Reference proteome</keyword>
<dbReference type="PRINTS" id="PR00455">
    <property type="entry name" value="HTHTETR"/>
</dbReference>
<dbReference type="InterPro" id="IPR009057">
    <property type="entry name" value="Homeodomain-like_sf"/>
</dbReference>
<dbReference type="OrthoDB" id="2373640at2"/>
<dbReference type="Proteomes" id="UP000040453">
    <property type="component" value="Unassembled WGS sequence"/>
</dbReference>
<dbReference type="RefSeq" id="WP_042531449.1">
    <property type="nucleotide sequence ID" value="NZ_CDGG01000001.1"/>
</dbReference>
<organism evidence="5 6">
    <name type="scientific">Oceanobacillus oncorhynchi</name>
    <dbReference type="NCBI Taxonomy" id="545501"/>
    <lineage>
        <taxon>Bacteria</taxon>
        <taxon>Bacillati</taxon>
        <taxon>Bacillota</taxon>
        <taxon>Bacilli</taxon>
        <taxon>Bacillales</taxon>
        <taxon>Bacillaceae</taxon>
        <taxon>Oceanobacillus</taxon>
    </lineage>
</organism>
<dbReference type="GO" id="GO:0003677">
    <property type="term" value="F:DNA binding"/>
    <property type="evidence" value="ECO:0007669"/>
    <property type="project" value="UniProtKB-UniRule"/>
</dbReference>
<gene>
    <name evidence="5" type="primary">fadR_3</name>
    <name evidence="5" type="ORF">BN997_01814</name>
</gene>
<dbReference type="AlphaFoldDB" id="A0A0A1MQF4"/>
<dbReference type="EMBL" id="CDGG01000001">
    <property type="protein sequence ID" value="CEI81959.1"/>
    <property type="molecule type" value="Genomic_DNA"/>
</dbReference>
<accession>A0A0A1MQF4</accession>
<evidence type="ECO:0000313" key="5">
    <source>
        <dbReference type="EMBL" id="CEI81959.1"/>
    </source>
</evidence>
<feature type="domain" description="HTH tetR-type" evidence="4">
    <location>
        <begin position="14"/>
        <end position="74"/>
    </location>
</feature>
<evidence type="ECO:0000256" key="2">
    <source>
        <dbReference type="ARBA" id="ARBA00023125"/>
    </source>
</evidence>
<name>A0A0A1MQF4_9BACI</name>
<sequence length="202" mass="23226">MAPLNENQLEQIRHERKEQIMSAALQVFADNGIKLTKISTIAKAAKVSHGLIYHYFSSKEEVLYESLKWATAVNTSTNFLEKLKEDDLPPSEKIKKFVLYAFSSTDSTSSYVFRIIQNLDNKEETPQEVKNYVDSLGTMYINFLIPLIKEGQEYGEIIQEDSEELVGIFLTTLSGVIADDITFWQEDMERKVEILLRMITTR</sequence>